<organism evidence="1 2">
    <name type="scientific">Sclerotinia sclerotiorum (strain ATCC 18683 / 1980 / Ss-1)</name>
    <name type="common">White mold</name>
    <name type="synonym">Whetzelinia sclerotiorum</name>
    <dbReference type="NCBI Taxonomy" id="665079"/>
    <lineage>
        <taxon>Eukaryota</taxon>
        <taxon>Fungi</taxon>
        <taxon>Dikarya</taxon>
        <taxon>Ascomycota</taxon>
        <taxon>Pezizomycotina</taxon>
        <taxon>Leotiomycetes</taxon>
        <taxon>Helotiales</taxon>
        <taxon>Sclerotiniaceae</taxon>
        <taxon>Sclerotinia</taxon>
    </lineage>
</organism>
<evidence type="ECO:0000313" key="1">
    <source>
        <dbReference type="EMBL" id="EDN95377.1"/>
    </source>
</evidence>
<dbReference type="InParanoid" id="A7F0Y5"/>
<dbReference type="GeneID" id="5484106"/>
<gene>
    <name evidence="1" type="ORF">SS1G_11254</name>
</gene>
<proteinExistence type="predicted"/>
<name>A7F0Y5_SCLS1</name>
<sequence>MTGVHNVAPQIGQWKRLSVCAIGAVSATFKAESIYIYWTF</sequence>
<dbReference type="EMBL" id="CH476637">
    <property type="protein sequence ID" value="EDN95377.1"/>
    <property type="molecule type" value="Genomic_DNA"/>
</dbReference>
<protein>
    <submittedName>
        <fullName evidence="1">Uncharacterized protein</fullName>
    </submittedName>
</protein>
<dbReference type="RefSeq" id="XP_001588012.1">
    <property type="nucleotide sequence ID" value="XM_001587962.1"/>
</dbReference>
<dbReference type="Proteomes" id="UP000001312">
    <property type="component" value="Unassembled WGS sequence"/>
</dbReference>
<reference evidence="2" key="1">
    <citation type="journal article" date="2011" name="PLoS Genet.">
        <title>Genomic analysis of the necrotrophic fungal pathogens Sclerotinia sclerotiorum and Botrytis cinerea.</title>
        <authorList>
            <person name="Amselem J."/>
            <person name="Cuomo C.A."/>
            <person name="van Kan J.A."/>
            <person name="Viaud M."/>
            <person name="Benito E.P."/>
            <person name="Couloux A."/>
            <person name="Coutinho P.M."/>
            <person name="de Vries R.P."/>
            <person name="Dyer P.S."/>
            <person name="Fillinger S."/>
            <person name="Fournier E."/>
            <person name="Gout L."/>
            <person name="Hahn M."/>
            <person name="Kohn L."/>
            <person name="Lapalu N."/>
            <person name="Plummer K.M."/>
            <person name="Pradier J.M."/>
            <person name="Quevillon E."/>
            <person name="Sharon A."/>
            <person name="Simon A."/>
            <person name="ten Have A."/>
            <person name="Tudzynski B."/>
            <person name="Tudzynski P."/>
            <person name="Wincker P."/>
            <person name="Andrew M."/>
            <person name="Anthouard V."/>
            <person name="Beever R.E."/>
            <person name="Beffa R."/>
            <person name="Benoit I."/>
            <person name="Bouzid O."/>
            <person name="Brault B."/>
            <person name="Chen Z."/>
            <person name="Choquer M."/>
            <person name="Collemare J."/>
            <person name="Cotton P."/>
            <person name="Danchin E.G."/>
            <person name="Da Silva C."/>
            <person name="Gautier A."/>
            <person name="Giraud C."/>
            <person name="Giraud T."/>
            <person name="Gonzalez C."/>
            <person name="Grossetete S."/>
            <person name="Guldener U."/>
            <person name="Henrissat B."/>
            <person name="Howlett B.J."/>
            <person name="Kodira C."/>
            <person name="Kretschmer M."/>
            <person name="Lappartient A."/>
            <person name="Leroch M."/>
            <person name="Levis C."/>
            <person name="Mauceli E."/>
            <person name="Neuveglise C."/>
            <person name="Oeser B."/>
            <person name="Pearson M."/>
            <person name="Poulain J."/>
            <person name="Poussereau N."/>
            <person name="Quesneville H."/>
            <person name="Rascle C."/>
            <person name="Schumacher J."/>
            <person name="Segurens B."/>
            <person name="Sexton A."/>
            <person name="Silva E."/>
            <person name="Sirven C."/>
            <person name="Soanes D.M."/>
            <person name="Talbot N.J."/>
            <person name="Templeton M."/>
            <person name="Yandava C."/>
            <person name="Yarden O."/>
            <person name="Zeng Q."/>
            <person name="Rollins J.A."/>
            <person name="Lebrun M.H."/>
            <person name="Dickman M."/>
        </authorList>
    </citation>
    <scope>NUCLEOTIDE SEQUENCE [LARGE SCALE GENOMIC DNA]</scope>
    <source>
        <strain evidence="2">ATCC 18683 / 1980 / Ss-1</strain>
    </source>
</reference>
<dbReference type="KEGG" id="ssl:SS1G_11254"/>
<dbReference type="HOGENOM" id="CLU_3299666_0_0_1"/>
<evidence type="ECO:0000313" key="2">
    <source>
        <dbReference type="Proteomes" id="UP000001312"/>
    </source>
</evidence>
<keyword evidence="2" id="KW-1185">Reference proteome</keyword>
<accession>A7F0Y5</accession>
<dbReference type="AlphaFoldDB" id="A7F0Y5"/>